<reference evidence="3 4" key="1">
    <citation type="submission" date="2019-05" db="EMBL/GenBank/DDBJ databases">
        <title>Sulfitobacter sabulilitoris sp. nov., isolated from a marine sand.</title>
        <authorList>
            <person name="Yoon J.-H."/>
        </authorList>
    </citation>
    <scope>NUCLEOTIDE SEQUENCE [LARGE SCALE GENOMIC DNA]</scope>
    <source>
        <strain evidence="3 4">HSMS-29</strain>
    </source>
</reference>
<comment type="caution">
    <text evidence="3">The sequence shown here is derived from an EMBL/GenBank/DDBJ whole genome shotgun (WGS) entry which is preliminary data.</text>
</comment>
<comment type="similarity">
    <text evidence="1">Belongs to the universal stress protein A family.</text>
</comment>
<organism evidence="3 4">
    <name type="scientific">Sulfitobacter sabulilitoris</name>
    <dbReference type="NCBI Taxonomy" id="2562655"/>
    <lineage>
        <taxon>Bacteria</taxon>
        <taxon>Pseudomonadati</taxon>
        <taxon>Pseudomonadota</taxon>
        <taxon>Alphaproteobacteria</taxon>
        <taxon>Rhodobacterales</taxon>
        <taxon>Roseobacteraceae</taxon>
        <taxon>Sulfitobacter</taxon>
    </lineage>
</organism>
<dbReference type="SUPFAM" id="SSF52402">
    <property type="entry name" value="Adenine nucleotide alpha hydrolases-like"/>
    <property type="match status" value="1"/>
</dbReference>
<protein>
    <submittedName>
        <fullName evidence="3">Universal stress protein</fullName>
    </submittedName>
</protein>
<name>A0A5S3PBW1_9RHOB</name>
<dbReference type="Pfam" id="PF00582">
    <property type="entry name" value="Usp"/>
    <property type="match status" value="1"/>
</dbReference>
<dbReference type="CDD" id="cd00293">
    <property type="entry name" value="USP-like"/>
    <property type="match status" value="1"/>
</dbReference>
<proteinExistence type="inferred from homology"/>
<evidence type="ECO:0000313" key="4">
    <source>
        <dbReference type="Proteomes" id="UP000309550"/>
    </source>
</evidence>
<sequence>MGYALRQPNPEDATMDNQSVLALIGPDCTAEQLGPLMERAREVSAHLAMMLVGASPPFPAASYGSPHYGVIAVSDVWQEQYAEGGEALKQKGEEIEALLETHGASGDVSTVYCEPPAMDDAVGRRAKICDLAYVGPDLRAAPAVFDHALRGVLFASPIGAVINGMAPNGSFLPRNVFLAWNTSLPSARAVHAALPTLLAAEQVTVACFDPVMTELRDGENPGSDLAKWLSHHGCTVTVQQYPSGGKEIGACIQDRAQETGADLIVMGAYGHARMREAVFGGTTRSMIQQTGLPVLMAH</sequence>
<evidence type="ECO:0000313" key="3">
    <source>
        <dbReference type="EMBL" id="TMM51186.1"/>
    </source>
</evidence>
<dbReference type="Gene3D" id="3.40.50.12370">
    <property type="match status" value="1"/>
</dbReference>
<dbReference type="AlphaFoldDB" id="A0A5S3PBW1"/>
<keyword evidence="4" id="KW-1185">Reference proteome</keyword>
<feature type="domain" description="UspA" evidence="2">
    <location>
        <begin position="249"/>
        <end position="297"/>
    </location>
</feature>
<dbReference type="Proteomes" id="UP000309550">
    <property type="component" value="Unassembled WGS sequence"/>
</dbReference>
<accession>A0A5S3PBW1</accession>
<evidence type="ECO:0000256" key="1">
    <source>
        <dbReference type="ARBA" id="ARBA00008791"/>
    </source>
</evidence>
<dbReference type="PRINTS" id="PR01438">
    <property type="entry name" value="UNVRSLSTRESS"/>
</dbReference>
<dbReference type="EMBL" id="VANS01000004">
    <property type="protein sequence ID" value="TMM51186.1"/>
    <property type="molecule type" value="Genomic_DNA"/>
</dbReference>
<evidence type="ECO:0000259" key="2">
    <source>
        <dbReference type="Pfam" id="PF00582"/>
    </source>
</evidence>
<dbReference type="InterPro" id="IPR006015">
    <property type="entry name" value="Universal_stress_UspA"/>
</dbReference>
<dbReference type="InterPro" id="IPR006016">
    <property type="entry name" value="UspA"/>
</dbReference>
<gene>
    <name evidence="3" type="ORF">FDT80_15095</name>
</gene>
<dbReference type="OrthoDB" id="9804721at2"/>